<proteinExistence type="predicted"/>
<accession>A0AAU9XWG4</accession>
<sequence length="298" mass="34236">MLKCLSQKGRKLQRYVWSRLRKNLTKSSKVHRLISTGSKSRHKTSVRLVQKMRRKPIFRTRKVNSTMRYVNNEYKSLTHRGNCTKYKLCNDVEENPGPAMHHVDPNKTIKEPYKKGDVVVFGQNARQKCVAMSLCALIYHNMKGISNPGDLKQIVHIGNQLYSSLSKLARQSFLLLTELPTMLTVLQGNYQLEYSASYSDNVHGETTIEGYQYCMGLKRAFESLISKQYRLLILKVGCIAVGIICCADNRHFKVFDSCKRNNLVQYFQSLYGVIDVYELKGLHITKYDITASNSVKMC</sequence>
<evidence type="ECO:0000313" key="2">
    <source>
        <dbReference type="Proteomes" id="UP001159428"/>
    </source>
</evidence>
<organism evidence="1 2">
    <name type="scientific">Pocillopora meandrina</name>
    <dbReference type="NCBI Taxonomy" id="46732"/>
    <lineage>
        <taxon>Eukaryota</taxon>
        <taxon>Metazoa</taxon>
        <taxon>Cnidaria</taxon>
        <taxon>Anthozoa</taxon>
        <taxon>Hexacorallia</taxon>
        <taxon>Scleractinia</taxon>
        <taxon>Astrocoeniina</taxon>
        <taxon>Pocilloporidae</taxon>
        <taxon>Pocillopora</taxon>
    </lineage>
</organism>
<dbReference type="InterPro" id="IPR038765">
    <property type="entry name" value="Papain-like_cys_pep_sf"/>
</dbReference>
<dbReference type="EMBL" id="CALNXJ010000078">
    <property type="protein sequence ID" value="CAH3161029.1"/>
    <property type="molecule type" value="Genomic_DNA"/>
</dbReference>
<keyword evidence="2" id="KW-1185">Reference proteome</keyword>
<gene>
    <name evidence="1" type="ORF">PMEA_00032680</name>
</gene>
<name>A0AAU9XWG4_9CNID</name>
<reference evidence="1 2" key="1">
    <citation type="submission" date="2022-05" db="EMBL/GenBank/DDBJ databases">
        <authorList>
            <consortium name="Genoscope - CEA"/>
            <person name="William W."/>
        </authorList>
    </citation>
    <scope>NUCLEOTIDE SEQUENCE [LARGE SCALE GENOMIC DNA]</scope>
</reference>
<dbReference type="Proteomes" id="UP001159428">
    <property type="component" value="Unassembled WGS sequence"/>
</dbReference>
<dbReference type="AlphaFoldDB" id="A0AAU9XWG4"/>
<evidence type="ECO:0000313" key="1">
    <source>
        <dbReference type="EMBL" id="CAH3161029.1"/>
    </source>
</evidence>
<dbReference type="Gene3D" id="3.90.70.120">
    <property type="match status" value="1"/>
</dbReference>
<comment type="caution">
    <text evidence="1">The sequence shown here is derived from an EMBL/GenBank/DDBJ whole genome shotgun (WGS) entry which is preliminary data.</text>
</comment>
<protein>
    <submittedName>
        <fullName evidence="1">Uncharacterized protein</fullName>
    </submittedName>
</protein>
<dbReference type="SUPFAM" id="SSF54001">
    <property type="entry name" value="Cysteine proteinases"/>
    <property type="match status" value="1"/>
</dbReference>